<name>A0A1E3W1D1_9HYPH</name>
<keyword evidence="4 5" id="KW-0472">Membrane</keyword>
<dbReference type="OrthoDB" id="343936at2"/>
<comment type="caution">
    <text evidence="6">The sequence shown here is derived from an EMBL/GenBank/DDBJ whole genome shotgun (WGS) entry which is preliminary data.</text>
</comment>
<evidence type="ECO:0000313" key="7">
    <source>
        <dbReference type="Proteomes" id="UP000094472"/>
    </source>
</evidence>
<reference evidence="6 7" key="1">
    <citation type="journal article" date="2016" name="Environ. Microbiol.">
        <title>New Methyloceanibacter diversity from North Sea sediments includes methanotroph containing solely the soluble methane monooxygenase.</title>
        <authorList>
            <person name="Vekeman B."/>
            <person name="Kerckhof F.M."/>
            <person name="Cremers G."/>
            <person name="de Vos P."/>
            <person name="Vandamme P."/>
            <person name="Boon N."/>
            <person name="Op den Camp H.J."/>
            <person name="Heylen K."/>
        </authorList>
    </citation>
    <scope>NUCLEOTIDE SEQUENCE [LARGE SCALE GENOMIC DNA]</scope>
    <source>
        <strain evidence="6 7">R-67175</strain>
    </source>
</reference>
<dbReference type="Proteomes" id="UP000094472">
    <property type="component" value="Unassembled WGS sequence"/>
</dbReference>
<gene>
    <name evidence="6" type="ORF">AUC69_08245</name>
</gene>
<dbReference type="Gene3D" id="1.20.120.550">
    <property type="entry name" value="Membrane associated eicosanoid/glutathione metabolism-like domain"/>
    <property type="match status" value="1"/>
</dbReference>
<dbReference type="InterPro" id="IPR001129">
    <property type="entry name" value="Membr-assoc_MAPEG"/>
</dbReference>
<keyword evidence="3 5" id="KW-1133">Transmembrane helix</keyword>
<dbReference type="STRING" id="1774969.AUC69_08245"/>
<proteinExistence type="predicted"/>
<dbReference type="RefSeq" id="WP_083239101.1">
    <property type="nucleotide sequence ID" value="NZ_LPWF01000016.1"/>
</dbReference>
<protein>
    <recommendedName>
        <fullName evidence="8">MAPEG family protein</fullName>
    </recommendedName>
</protein>
<keyword evidence="7" id="KW-1185">Reference proteome</keyword>
<dbReference type="EMBL" id="LPWF01000016">
    <property type="protein sequence ID" value="ODR99614.1"/>
    <property type="molecule type" value="Genomic_DNA"/>
</dbReference>
<accession>A0A1E3W1D1</accession>
<dbReference type="Pfam" id="PF01124">
    <property type="entry name" value="MAPEG"/>
    <property type="match status" value="1"/>
</dbReference>
<evidence type="ECO:0000256" key="3">
    <source>
        <dbReference type="ARBA" id="ARBA00022989"/>
    </source>
</evidence>
<evidence type="ECO:0000313" key="6">
    <source>
        <dbReference type="EMBL" id="ODR99614.1"/>
    </source>
</evidence>
<evidence type="ECO:0008006" key="8">
    <source>
        <dbReference type="Google" id="ProtNLM"/>
    </source>
</evidence>
<evidence type="ECO:0000256" key="1">
    <source>
        <dbReference type="ARBA" id="ARBA00004370"/>
    </source>
</evidence>
<dbReference type="SUPFAM" id="SSF161084">
    <property type="entry name" value="MAPEG domain-like"/>
    <property type="match status" value="1"/>
</dbReference>
<keyword evidence="2 5" id="KW-0812">Transmembrane</keyword>
<sequence length="101" mass="10641">MTTPLWVLLAFVVWTILVLLAGVGIHRWSLILTRRAGPADFPGGVVEGAPAYRRATRAHANCVENLPLFAAIALTAAVAGIDTPRSISSSSSFSSRASARP</sequence>
<organism evidence="6 7">
    <name type="scientific">Methyloceanibacter superfactus</name>
    <dbReference type="NCBI Taxonomy" id="1774969"/>
    <lineage>
        <taxon>Bacteria</taxon>
        <taxon>Pseudomonadati</taxon>
        <taxon>Pseudomonadota</taxon>
        <taxon>Alphaproteobacteria</taxon>
        <taxon>Hyphomicrobiales</taxon>
        <taxon>Hyphomicrobiaceae</taxon>
        <taxon>Methyloceanibacter</taxon>
    </lineage>
</organism>
<dbReference type="InterPro" id="IPR023352">
    <property type="entry name" value="MAPEG-like_dom_sf"/>
</dbReference>
<dbReference type="AlphaFoldDB" id="A0A1E3W1D1"/>
<feature type="transmembrane region" description="Helical" evidence="5">
    <location>
        <begin position="6"/>
        <end position="25"/>
    </location>
</feature>
<comment type="subcellular location">
    <subcellularLocation>
        <location evidence="1">Membrane</location>
    </subcellularLocation>
</comment>
<evidence type="ECO:0000256" key="2">
    <source>
        <dbReference type="ARBA" id="ARBA00022692"/>
    </source>
</evidence>
<evidence type="ECO:0000256" key="5">
    <source>
        <dbReference type="SAM" id="Phobius"/>
    </source>
</evidence>
<evidence type="ECO:0000256" key="4">
    <source>
        <dbReference type="ARBA" id="ARBA00023136"/>
    </source>
</evidence>
<dbReference type="GO" id="GO:0016020">
    <property type="term" value="C:membrane"/>
    <property type="evidence" value="ECO:0007669"/>
    <property type="project" value="UniProtKB-SubCell"/>
</dbReference>